<evidence type="ECO:0000313" key="14">
    <source>
        <dbReference type="EMBL" id="GJB91486.1"/>
    </source>
</evidence>
<evidence type="ECO:0000313" key="10">
    <source>
        <dbReference type="EMBL" id="AXB03881.1"/>
    </source>
</evidence>
<dbReference type="EMBL" id="CP120942">
    <property type="protein sequence ID" value="WFF99169.1"/>
    <property type="molecule type" value="Genomic_DNA"/>
</dbReference>
<evidence type="ECO:0000259" key="9">
    <source>
        <dbReference type="Pfam" id="PF01182"/>
    </source>
</evidence>
<dbReference type="Proteomes" id="UP000266778">
    <property type="component" value="Chromosome"/>
</dbReference>
<feature type="active site" description="Proton acceptor; for ring-opening step" evidence="8">
    <location>
        <position position="143"/>
    </location>
</feature>
<feature type="active site" description="For ring-opening step" evidence="8">
    <location>
        <position position="148"/>
    </location>
</feature>
<evidence type="ECO:0000313" key="20">
    <source>
        <dbReference type="Proteomes" id="UP000515756"/>
    </source>
</evidence>
<evidence type="ECO:0000313" key="11">
    <source>
        <dbReference type="EMBL" id="BBQ32372.1"/>
    </source>
</evidence>
<dbReference type="CDD" id="cd01399">
    <property type="entry name" value="GlcN6P_deaminase"/>
    <property type="match status" value="1"/>
</dbReference>
<evidence type="ECO:0000256" key="5">
    <source>
        <dbReference type="ARBA" id="ARBA00055188"/>
    </source>
</evidence>
<evidence type="ECO:0000313" key="16">
    <source>
        <dbReference type="EMBL" id="MDH1897417.1"/>
    </source>
</evidence>
<dbReference type="AlphaFoldDB" id="A0A081LJN2"/>
<dbReference type="InterPro" id="IPR004547">
    <property type="entry name" value="Glucosamine6P_isomerase"/>
</dbReference>
<dbReference type="GO" id="GO:0019262">
    <property type="term" value="P:N-acetylneuraminate catabolic process"/>
    <property type="evidence" value="ECO:0007669"/>
    <property type="project" value="UniProtKB-UniRule"/>
</dbReference>
<comment type="subunit">
    <text evidence="8">Homohexamer.</text>
</comment>
<evidence type="ECO:0000256" key="7">
    <source>
        <dbReference type="ARBA" id="ARBA00061194"/>
    </source>
</evidence>
<name>A0A081LJN2_AERCA</name>
<feature type="site" description="Part of the allosteric site" evidence="8">
    <location>
        <position position="161"/>
    </location>
</feature>
<dbReference type="GO" id="GO:0006043">
    <property type="term" value="P:glucosamine catabolic process"/>
    <property type="evidence" value="ECO:0007669"/>
    <property type="project" value="TreeGrafter"/>
</dbReference>
<evidence type="ECO:0000313" key="18">
    <source>
        <dbReference type="EMBL" id="QQA62820.1"/>
    </source>
</evidence>
<feature type="site" description="Part of the allosteric site" evidence="8">
    <location>
        <position position="151"/>
    </location>
</feature>
<dbReference type="EMBL" id="AP021927">
    <property type="protein sequence ID" value="BBQ32372.1"/>
    <property type="molecule type" value="Genomic_DNA"/>
</dbReference>
<evidence type="ECO:0000313" key="21">
    <source>
        <dbReference type="Proteomes" id="UP000737420"/>
    </source>
</evidence>
<dbReference type="EMBL" id="JAWZVU010000055">
    <property type="protein sequence ID" value="MDX7720589.1"/>
    <property type="molecule type" value="Genomic_DNA"/>
</dbReference>
<dbReference type="HAMAP" id="MF_01241">
    <property type="entry name" value="GlcN6P_deamin"/>
    <property type="match status" value="1"/>
</dbReference>
<evidence type="ECO:0000313" key="12">
    <source>
        <dbReference type="EMBL" id="GJA54287.1"/>
    </source>
</evidence>
<dbReference type="EMBL" id="BPNN01000020">
    <property type="protein sequence ID" value="GJA63117.1"/>
    <property type="molecule type" value="Genomic_DNA"/>
</dbReference>
<evidence type="ECO:0000256" key="4">
    <source>
        <dbReference type="ARBA" id="ARBA00023277"/>
    </source>
</evidence>
<dbReference type="GO" id="GO:0004342">
    <property type="term" value="F:glucosamine-6-phosphate deaminase activity"/>
    <property type="evidence" value="ECO:0007669"/>
    <property type="project" value="UniProtKB-UniRule"/>
</dbReference>
<organism evidence="17 22">
    <name type="scientific">Aeromonas caviae</name>
    <name type="common">Aeromonas punctata</name>
    <dbReference type="NCBI Taxonomy" id="648"/>
    <lineage>
        <taxon>Bacteria</taxon>
        <taxon>Pseudomonadati</taxon>
        <taxon>Pseudomonadota</taxon>
        <taxon>Gammaproteobacteria</taxon>
        <taxon>Aeromonadales</taxon>
        <taxon>Aeromonadaceae</taxon>
        <taxon>Aeromonas</taxon>
    </lineage>
</organism>
<dbReference type="FunFam" id="3.40.50.1360:FF:000002">
    <property type="entry name" value="Glucosamine-6-phosphate deaminase"/>
    <property type="match status" value="1"/>
</dbReference>
<dbReference type="InterPro" id="IPR037171">
    <property type="entry name" value="NagB/RpiA_transferase-like"/>
</dbReference>
<dbReference type="Proteomes" id="UP000886934">
    <property type="component" value="Unassembled WGS sequence"/>
</dbReference>
<dbReference type="Proteomes" id="UP001161704">
    <property type="component" value="Unassembled WGS sequence"/>
</dbReference>
<evidence type="ECO:0000313" key="15">
    <source>
        <dbReference type="EMBL" id="MDH1504704.1"/>
    </source>
</evidence>
<dbReference type="Proteomes" id="UP001218423">
    <property type="component" value="Chromosome"/>
</dbReference>
<dbReference type="GO" id="GO:0042802">
    <property type="term" value="F:identical protein binding"/>
    <property type="evidence" value="ECO:0007669"/>
    <property type="project" value="TreeGrafter"/>
</dbReference>
<reference evidence="19" key="6">
    <citation type="submission" date="2023-03" db="EMBL/GenBank/DDBJ databases">
        <title>Aeromonas caviae strain AC1520.</title>
        <authorList>
            <person name="Xie T."/>
            <person name="Zhang Q."/>
            <person name="Deng J."/>
            <person name="Li X."/>
        </authorList>
    </citation>
    <scope>NUCLEOTIDE SEQUENCE</scope>
    <source>
        <strain evidence="19">AC1520</strain>
    </source>
</reference>
<dbReference type="NCBIfam" id="NF001685">
    <property type="entry name" value="PRK00443.1-5"/>
    <property type="match status" value="1"/>
</dbReference>
<dbReference type="Proteomes" id="UP001277183">
    <property type="component" value="Unassembled WGS sequence"/>
</dbReference>
<dbReference type="EC" id="3.5.99.6" evidence="8"/>
<dbReference type="PANTHER" id="PTHR11280:SF5">
    <property type="entry name" value="GLUCOSAMINE-6-PHOSPHATE ISOMERASE"/>
    <property type="match status" value="1"/>
</dbReference>
<dbReference type="GO" id="GO:0005975">
    <property type="term" value="P:carbohydrate metabolic process"/>
    <property type="evidence" value="ECO:0007669"/>
    <property type="project" value="InterPro"/>
</dbReference>
<dbReference type="NCBIfam" id="TIGR00502">
    <property type="entry name" value="nagB"/>
    <property type="match status" value="1"/>
</dbReference>
<evidence type="ECO:0000256" key="6">
    <source>
        <dbReference type="ARBA" id="ARBA00060525"/>
    </source>
</evidence>
<dbReference type="KEGG" id="acav:VI35_06530"/>
<comment type="function">
    <text evidence="5 8">Catalyzes the reversible isomerization-deamination of glucosamine 6-phosphate (GlcN6P) to form fructose 6-phosphate (Fru6P) and ammonium ion.</text>
</comment>
<comment type="catalytic activity">
    <reaction evidence="1 8">
        <text>alpha-D-glucosamine 6-phosphate + H2O = beta-D-fructose 6-phosphate + NH4(+)</text>
        <dbReference type="Rhea" id="RHEA:12172"/>
        <dbReference type="ChEBI" id="CHEBI:15377"/>
        <dbReference type="ChEBI" id="CHEBI:28938"/>
        <dbReference type="ChEBI" id="CHEBI:57634"/>
        <dbReference type="ChEBI" id="CHEBI:75989"/>
        <dbReference type="EC" id="3.5.99.6"/>
    </reaction>
</comment>
<reference evidence="12 21" key="4">
    <citation type="submission" date="2021-07" db="EMBL/GenBank/DDBJ databases">
        <title>Draft genome sequence of carbapenem-resistant Aeromonas spp. in Japan.</title>
        <authorList>
            <person name="Maehana S."/>
            <person name="Suzuki M."/>
            <person name="Kitasato H."/>
        </authorList>
    </citation>
    <scope>NUCLEOTIDE SEQUENCE</scope>
    <source>
        <strain evidence="12">KAM348</strain>
        <strain evidence="13">KAM351</strain>
        <strain evidence="14 21">KAM382</strain>
    </source>
</reference>
<reference evidence="11 20" key="2">
    <citation type="submission" date="2019-12" db="EMBL/GenBank/DDBJ databases">
        <title>complete genome sequences of Aeromonas caviae str. WP2-W18-ESBL-01 isolated from wastewater treatment plant effluent.</title>
        <authorList>
            <person name="Sekizuka T."/>
            <person name="Itokawa K."/>
            <person name="Yatsu K."/>
            <person name="Inamine Y."/>
            <person name="Kuroda M."/>
        </authorList>
    </citation>
    <scope>NUCLEOTIDE SEQUENCE [LARGE SCALE GENOMIC DNA]</scope>
    <source>
        <strain evidence="11 20">WP2-W18-ESBL-01</strain>
    </source>
</reference>
<evidence type="ECO:0000313" key="13">
    <source>
        <dbReference type="EMBL" id="GJA63117.1"/>
    </source>
</evidence>
<dbReference type="Proteomes" id="UP000887009">
    <property type="component" value="Unassembled WGS sequence"/>
</dbReference>
<dbReference type="RefSeq" id="WP_010674098.1">
    <property type="nucleotide sequence ID" value="NZ_AP021927.1"/>
</dbReference>
<comment type="similarity">
    <text evidence="7 8">Belongs to the glucosamine/galactosamine-6-phosphate isomerase family. NagB subfamily.</text>
</comment>
<dbReference type="PANTHER" id="PTHR11280">
    <property type="entry name" value="GLUCOSAMINE-6-PHOSPHATE ISOMERASE"/>
    <property type="match status" value="1"/>
</dbReference>
<evidence type="ECO:0000313" key="22">
    <source>
        <dbReference type="Proteomes" id="UP001277183"/>
    </source>
</evidence>
<feature type="active site" description="For ring-opening step" evidence="8">
    <location>
        <position position="141"/>
    </location>
</feature>
<keyword evidence="2 8" id="KW-0021">Allosteric enzyme</keyword>
<comment type="caution">
    <text evidence="8">Lacks conserved residue(s) required for the propagation of feature annotation.</text>
</comment>
<accession>A0A081LJN2</accession>
<sequence>MRLIPLKSASQVGLWSARYIVDRINAFKPTAERPFVLGLPTGGTPLNTYKRLIELHKAGEVSFQNVVTFNMDEYVGLPKEHPESYHSFMHNNFFNHVDIRPENINILNGNAEDLVAECQRYEDKIKSYGKIHLFMGGVGNDGHIAFNEPASSLASRTRVKTLTEDTRIANSRFFGGDMEQVPKLALTVGVGTLMDAEEILILVVGHAKAQALQATVEGSVNHMWTISTLQLHPKGIVVCDEPSTMELKVKTVRYFQQLEADNIKHL</sequence>
<dbReference type="InterPro" id="IPR006148">
    <property type="entry name" value="Glc/Gal-6P_isomerase"/>
</dbReference>
<evidence type="ECO:0000313" key="19">
    <source>
        <dbReference type="EMBL" id="WFF99169.1"/>
    </source>
</evidence>
<dbReference type="GO" id="GO:0005829">
    <property type="term" value="C:cytosol"/>
    <property type="evidence" value="ECO:0007669"/>
    <property type="project" value="UniProtKB-ARBA"/>
</dbReference>
<evidence type="ECO:0000256" key="3">
    <source>
        <dbReference type="ARBA" id="ARBA00022801"/>
    </source>
</evidence>
<reference evidence="17" key="7">
    <citation type="submission" date="2023-11" db="EMBL/GenBank/DDBJ databases">
        <title>WGS of Aeromonas in Northern Israel.</title>
        <authorList>
            <person name="Hershko Y."/>
        </authorList>
    </citation>
    <scope>NUCLEOTIDE SEQUENCE</scope>
    <source>
        <strain evidence="17">77416</strain>
    </source>
</reference>
<reference evidence="10" key="1">
    <citation type="journal article" date="2019" name="J Environ">
        <title>Genetic characterization and potential molecular dissemination mechanism of tet (31) gene in Aeromonas caviae from an oxytetracycline wastewater treatment system.</title>
        <authorList>
            <person name="Shi Y."/>
            <person name="Tian Z."/>
            <person name="Leclercq S.O."/>
            <person name="Zhang H."/>
            <person name="Yang M."/>
            <person name="Zhang Y."/>
        </authorList>
    </citation>
    <scope>NUCLEOTIDE SEQUENCE</scope>
    <source>
        <strain evidence="10">T25-39</strain>
    </source>
</reference>
<dbReference type="SUPFAM" id="SSF100950">
    <property type="entry name" value="NagB/RpiA/CoA transferase-like"/>
    <property type="match status" value="1"/>
</dbReference>
<evidence type="ECO:0000313" key="17">
    <source>
        <dbReference type="EMBL" id="MDX7720589.1"/>
    </source>
</evidence>
<comment type="activity regulation">
    <text evidence="8">Allosterically activated by N-acetylglucosamine 6-phosphate (GlcNAc6P).</text>
</comment>
<feature type="active site" description="Proton acceptor; for enolization step" evidence="8">
    <location>
        <position position="72"/>
    </location>
</feature>
<reference evidence="18" key="3">
    <citation type="submission" date="2020-12" db="EMBL/GenBank/DDBJ databases">
        <title>GES Beta-lactamases isolated from hospital effluents in Brazil.</title>
        <authorList>
            <person name="Conte D."/>
            <person name="Mesa D."/>
            <person name="Palmeiro J.K."/>
            <person name="Dalla-Costa L.M."/>
        </authorList>
    </citation>
    <scope>NUCLEOTIDE SEQUENCE [LARGE SCALE GENOMIC DNA]</scope>
    <source>
        <strain evidence="18">Aero21</strain>
    </source>
</reference>
<dbReference type="Proteomes" id="UP001160758">
    <property type="component" value="Unassembled WGS sequence"/>
</dbReference>
<protein>
    <recommendedName>
        <fullName evidence="8">Glucosamine-6-phosphate deaminase</fullName>
        <ecNumber evidence="8">3.5.99.6</ecNumber>
    </recommendedName>
    <alternativeName>
        <fullName evidence="8">GlcN6P deaminase</fullName>
        <shortName evidence="8">GNPDA</shortName>
    </alternativeName>
    <alternativeName>
        <fullName evidence="8">Glucosamine-6-phosphate isomerase</fullName>
    </alternativeName>
</protein>
<gene>
    <name evidence="8 17" type="primary">nagB</name>
    <name evidence="10" type="ORF">C1C91_01435</name>
    <name evidence="18" type="ORF">JC965_10440</name>
    <name evidence="12" type="ORF">KAM348_17100</name>
    <name evidence="13" type="ORF">KAM351_17280</name>
    <name evidence="14" type="ORF">KAM382_15470</name>
    <name evidence="16" type="ORF">N5I07_07535</name>
    <name evidence="15" type="ORF">N5I20_06495</name>
    <name evidence="19" type="ORF">P5S46_06220</name>
    <name evidence="17" type="ORF">SJS77_08880</name>
    <name evidence="11" type="ORF">WP2W18E01_39540</name>
</gene>
<dbReference type="OrthoDB" id="9791139at2"/>
<dbReference type="UniPathway" id="UPA00629">
    <property type="reaction ID" value="UER00684"/>
</dbReference>
<evidence type="ECO:0000256" key="2">
    <source>
        <dbReference type="ARBA" id="ARBA00022533"/>
    </source>
</evidence>
<dbReference type="GeneID" id="48823183"/>
<feature type="site" description="Part of the allosteric site" evidence="8">
    <location>
        <position position="158"/>
    </location>
</feature>
<proteinExistence type="inferred from homology"/>
<dbReference type="PROSITE" id="PS01161">
    <property type="entry name" value="GLC_GALNAC_ISOMERASE"/>
    <property type="match status" value="1"/>
</dbReference>
<comment type="pathway">
    <text evidence="6 8">Amino-sugar metabolism; N-acetylneuraminate degradation; D-fructose 6-phosphate from N-acetylneuraminate: step 5/5.</text>
</comment>
<dbReference type="EMBL" id="CP025706">
    <property type="protein sequence ID" value="AXB03881.1"/>
    <property type="molecule type" value="Genomic_DNA"/>
</dbReference>
<evidence type="ECO:0000256" key="1">
    <source>
        <dbReference type="ARBA" id="ARBA00000644"/>
    </source>
</evidence>
<dbReference type="Proteomes" id="UP000515756">
    <property type="component" value="Chromosome"/>
</dbReference>
<dbReference type="Gene3D" id="3.40.50.1360">
    <property type="match status" value="1"/>
</dbReference>
<feature type="domain" description="Glucosamine/galactosamine-6-phosphate isomerase" evidence="9">
    <location>
        <begin position="17"/>
        <end position="227"/>
    </location>
</feature>
<dbReference type="EMBL" id="BPOP01000011">
    <property type="protein sequence ID" value="GJB91486.1"/>
    <property type="molecule type" value="Genomic_DNA"/>
</dbReference>
<keyword evidence="4 8" id="KW-0119">Carbohydrate metabolism</keyword>
<evidence type="ECO:0000256" key="8">
    <source>
        <dbReference type="HAMAP-Rule" id="MF_01241"/>
    </source>
</evidence>
<feature type="site" description="Part of the allosteric site" evidence="8">
    <location>
        <position position="160"/>
    </location>
</feature>
<dbReference type="EMBL" id="JAOCIZ010000018">
    <property type="protein sequence ID" value="MDH1504704.1"/>
    <property type="molecule type" value="Genomic_DNA"/>
</dbReference>
<dbReference type="InterPro" id="IPR018321">
    <property type="entry name" value="Glucosamine6P_isomerase_CS"/>
</dbReference>
<dbReference type="EMBL" id="CP065937">
    <property type="protein sequence ID" value="QQA62820.1"/>
    <property type="molecule type" value="Genomic_DNA"/>
</dbReference>
<reference evidence="15" key="5">
    <citation type="submission" date="2022-09" db="EMBL/GenBank/DDBJ databases">
        <title>Intensive care unit water sources are persistently colonized with multi-drug resistant bacteria and are the site of extensive horizontal gene transfer of antibiotic resistance genes.</title>
        <authorList>
            <person name="Diorio-Toth L."/>
        </authorList>
    </citation>
    <scope>NUCLEOTIDE SEQUENCE</scope>
    <source>
        <strain evidence="15">GD03710</strain>
        <strain evidence="16">GD03796</strain>
    </source>
</reference>
<dbReference type="Pfam" id="PF01182">
    <property type="entry name" value="Glucosamine_iso"/>
    <property type="match status" value="1"/>
</dbReference>
<keyword evidence="3 8" id="KW-0378">Hydrolase</keyword>
<dbReference type="EMBL" id="JAOCFT010000001">
    <property type="protein sequence ID" value="MDH1897417.1"/>
    <property type="molecule type" value="Genomic_DNA"/>
</dbReference>
<dbReference type="EMBL" id="BPNL01000016">
    <property type="protein sequence ID" value="GJA54287.1"/>
    <property type="molecule type" value="Genomic_DNA"/>
</dbReference>
<dbReference type="GO" id="GO:0006046">
    <property type="term" value="P:N-acetylglucosamine catabolic process"/>
    <property type="evidence" value="ECO:0007669"/>
    <property type="project" value="UniProtKB-UniRule"/>
</dbReference>
<dbReference type="Proteomes" id="UP000737420">
    <property type="component" value="Unassembled WGS sequence"/>
</dbReference>